<dbReference type="AlphaFoldDB" id="A0A1E3HJ72"/>
<accession>A0A1E3HJ72</accession>
<protein>
    <recommendedName>
        <fullName evidence="4">BZIP domain-containing protein</fullName>
    </recommendedName>
</protein>
<proteinExistence type="predicted"/>
<feature type="compositionally biased region" description="Low complexity" evidence="1">
    <location>
        <begin position="1"/>
        <end position="14"/>
    </location>
</feature>
<keyword evidence="3" id="KW-1185">Reference proteome</keyword>
<evidence type="ECO:0000256" key="1">
    <source>
        <dbReference type="SAM" id="MobiDB-lite"/>
    </source>
</evidence>
<sequence>MSSSQQSYQDTSSQHTDGAADSSASKPSRGAPSKQNRECARRFREGQATKARDLETKITELESKTHETHAENAELRSVIASLRSEIWSIQEEMEGEMVEDDEDDWRA</sequence>
<comment type="caution">
    <text evidence="2">The sequence shown here is derived from an EMBL/GenBank/DDBJ whole genome shotgun (WGS) entry which is preliminary data.</text>
</comment>
<dbReference type="EMBL" id="AWGH01000052">
    <property type="protein sequence ID" value="ODN76399.1"/>
    <property type="molecule type" value="Genomic_DNA"/>
</dbReference>
<dbReference type="SUPFAM" id="SSF57959">
    <property type="entry name" value="Leucine zipper domain"/>
    <property type="match status" value="1"/>
</dbReference>
<dbReference type="RefSeq" id="XP_019027956.1">
    <property type="nucleotide sequence ID" value="XM_019180055.1"/>
</dbReference>
<dbReference type="CDD" id="cd14686">
    <property type="entry name" value="bZIP"/>
    <property type="match status" value="1"/>
</dbReference>
<evidence type="ECO:0000313" key="3">
    <source>
        <dbReference type="Proteomes" id="UP000094819"/>
    </source>
</evidence>
<dbReference type="GeneID" id="30197294"/>
<reference evidence="2 3" key="1">
    <citation type="submission" date="2016-06" db="EMBL/GenBank/DDBJ databases">
        <title>Evolution of pathogenesis and genome organization in the Tremellales.</title>
        <authorList>
            <person name="Cuomo C."/>
            <person name="Litvintseva A."/>
            <person name="Heitman J."/>
            <person name="Chen Y."/>
            <person name="Sun S."/>
            <person name="Springer D."/>
            <person name="Dromer F."/>
            <person name="Young S."/>
            <person name="Zeng Q."/>
            <person name="Chapman S."/>
            <person name="Gujja S."/>
            <person name="Saif S."/>
            <person name="Birren B."/>
        </authorList>
    </citation>
    <scope>NUCLEOTIDE SEQUENCE [LARGE SCALE GENOMIC DNA]</scope>
    <source>
        <strain evidence="2 3">CBS 7118</strain>
    </source>
</reference>
<dbReference type="Gene3D" id="1.20.5.170">
    <property type="match status" value="1"/>
</dbReference>
<name>A0A1E3HJ72_9TREE</name>
<feature type="region of interest" description="Disordered" evidence="1">
    <location>
        <begin position="1"/>
        <end position="73"/>
    </location>
</feature>
<gene>
    <name evidence="2" type="ORF">L198_08083</name>
</gene>
<feature type="compositionally biased region" description="Basic and acidic residues" evidence="1">
    <location>
        <begin position="35"/>
        <end position="73"/>
    </location>
</feature>
<dbReference type="InterPro" id="IPR046347">
    <property type="entry name" value="bZIP_sf"/>
</dbReference>
<evidence type="ECO:0008006" key="4">
    <source>
        <dbReference type="Google" id="ProtNLM"/>
    </source>
</evidence>
<dbReference type="GO" id="GO:0003700">
    <property type="term" value="F:DNA-binding transcription factor activity"/>
    <property type="evidence" value="ECO:0007669"/>
    <property type="project" value="InterPro"/>
</dbReference>
<evidence type="ECO:0000313" key="2">
    <source>
        <dbReference type="EMBL" id="ODN76399.1"/>
    </source>
</evidence>
<organism evidence="2 3">
    <name type="scientific">Cryptococcus wingfieldii CBS 7118</name>
    <dbReference type="NCBI Taxonomy" id="1295528"/>
    <lineage>
        <taxon>Eukaryota</taxon>
        <taxon>Fungi</taxon>
        <taxon>Dikarya</taxon>
        <taxon>Basidiomycota</taxon>
        <taxon>Agaricomycotina</taxon>
        <taxon>Tremellomycetes</taxon>
        <taxon>Tremellales</taxon>
        <taxon>Cryptococcaceae</taxon>
        <taxon>Cryptococcus</taxon>
    </lineage>
</organism>
<dbReference type="Proteomes" id="UP000094819">
    <property type="component" value="Unassembled WGS sequence"/>
</dbReference>